<dbReference type="InterPro" id="IPR029058">
    <property type="entry name" value="AB_hydrolase_fold"/>
</dbReference>
<evidence type="ECO:0000259" key="1">
    <source>
        <dbReference type="Pfam" id="PF00561"/>
    </source>
</evidence>
<keyword evidence="3" id="KW-1185">Reference proteome</keyword>
<dbReference type="Pfam" id="PF00561">
    <property type="entry name" value="Abhydrolase_1"/>
    <property type="match status" value="1"/>
</dbReference>
<dbReference type="PANTHER" id="PTHR43798:SF33">
    <property type="entry name" value="HYDROLASE, PUTATIVE (AFU_ORTHOLOGUE AFUA_2G14860)-RELATED"/>
    <property type="match status" value="1"/>
</dbReference>
<evidence type="ECO:0000313" key="3">
    <source>
        <dbReference type="Proteomes" id="UP000016931"/>
    </source>
</evidence>
<dbReference type="EMBL" id="KB456265">
    <property type="protein sequence ID" value="EMF12025.1"/>
    <property type="molecule type" value="Genomic_DNA"/>
</dbReference>
<dbReference type="InterPro" id="IPR000073">
    <property type="entry name" value="AB_hydrolase_1"/>
</dbReference>
<dbReference type="GeneID" id="27905566"/>
<keyword evidence="2" id="KW-0378">Hydrolase</keyword>
<dbReference type="SUPFAM" id="SSF53474">
    <property type="entry name" value="alpha/beta-Hydrolases"/>
    <property type="match status" value="1"/>
</dbReference>
<evidence type="ECO:0000313" key="2">
    <source>
        <dbReference type="EMBL" id="EMF12025.1"/>
    </source>
</evidence>
<dbReference type="HOGENOM" id="CLU_046024_0_0_1"/>
<feature type="domain" description="AB hydrolase-1" evidence="1">
    <location>
        <begin position="84"/>
        <end position="418"/>
    </location>
</feature>
<feature type="non-terminal residue" evidence="2">
    <location>
        <position position="428"/>
    </location>
</feature>
<dbReference type="InterPro" id="IPR050266">
    <property type="entry name" value="AB_hydrolase_sf"/>
</dbReference>
<protein>
    <submittedName>
        <fullName evidence="2">Alpha/beta-hydrolase</fullName>
    </submittedName>
</protein>
<gene>
    <name evidence="2" type="ORF">SEPMUDRAFT_27528</name>
</gene>
<feature type="non-terminal residue" evidence="2">
    <location>
        <position position="1"/>
    </location>
</feature>
<dbReference type="RefSeq" id="XP_016760146.1">
    <property type="nucleotide sequence ID" value="XM_016908429.1"/>
</dbReference>
<dbReference type="GO" id="GO:0016020">
    <property type="term" value="C:membrane"/>
    <property type="evidence" value="ECO:0007669"/>
    <property type="project" value="TreeGrafter"/>
</dbReference>
<dbReference type="OMA" id="HWTPVER"/>
<dbReference type="Proteomes" id="UP000016931">
    <property type="component" value="Unassembled WGS sequence"/>
</dbReference>
<dbReference type="GO" id="GO:0046464">
    <property type="term" value="P:acylglycerol catabolic process"/>
    <property type="evidence" value="ECO:0007669"/>
    <property type="project" value="TreeGrafter"/>
</dbReference>
<organism evidence="2 3">
    <name type="scientific">Sphaerulina musiva (strain SO2202)</name>
    <name type="common">Poplar stem canker fungus</name>
    <name type="synonym">Septoria musiva</name>
    <dbReference type="NCBI Taxonomy" id="692275"/>
    <lineage>
        <taxon>Eukaryota</taxon>
        <taxon>Fungi</taxon>
        <taxon>Dikarya</taxon>
        <taxon>Ascomycota</taxon>
        <taxon>Pezizomycotina</taxon>
        <taxon>Dothideomycetes</taxon>
        <taxon>Dothideomycetidae</taxon>
        <taxon>Mycosphaerellales</taxon>
        <taxon>Mycosphaerellaceae</taxon>
        <taxon>Sphaerulina</taxon>
    </lineage>
</organism>
<dbReference type="OrthoDB" id="6431331at2759"/>
<accession>N1QJP5</accession>
<dbReference type="PANTHER" id="PTHR43798">
    <property type="entry name" value="MONOACYLGLYCEROL LIPASE"/>
    <property type="match status" value="1"/>
</dbReference>
<dbReference type="AlphaFoldDB" id="N1QJP5"/>
<reference evidence="2 3" key="1">
    <citation type="journal article" date="2012" name="PLoS Pathog.">
        <title>Diverse lifestyles and strategies of plant pathogenesis encoded in the genomes of eighteen Dothideomycetes fungi.</title>
        <authorList>
            <person name="Ohm R.A."/>
            <person name="Feau N."/>
            <person name="Henrissat B."/>
            <person name="Schoch C.L."/>
            <person name="Horwitz B.A."/>
            <person name="Barry K.W."/>
            <person name="Condon B.J."/>
            <person name="Copeland A.C."/>
            <person name="Dhillon B."/>
            <person name="Glaser F."/>
            <person name="Hesse C.N."/>
            <person name="Kosti I."/>
            <person name="LaButti K."/>
            <person name="Lindquist E.A."/>
            <person name="Lucas S."/>
            <person name="Salamov A.A."/>
            <person name="Bradshaw R.E."/>
            <person name="Ciuffetti L."/>
            <person name="Hamelin R.C."/>
            <person name="Kema G.H.J."/>
            <person name="Lawrence C."/>
            <person name="Scott J.A."/>
            <person name="Spatafora J.W."/>
            <person name="Turgeon B.G."/>
            <person name="de Wit P.J.G.M."/>
            <person name="Zhong S."/>
            <person name="Goodwin S.B."/>
            <person name="Grigoriev I.V."/>
        </authorList>
    </citation>
    <scope>NUCLEOTIDE SEQUENCE [LARGE SCALE GENOMIC DNA]</scope>
    <source>
        <strain evidence="2 3">SO2202</strain>
    </source>
</reference>
<sequence>LATVAGLAYGLFYLTIVLGYSLTHKDFWQPQTSTERRLHERASQELWSLRESVEGIKHDFLRLVDGTQLHYLLSSPHLVNPRTLIIFLHGFPDSAHLFLHQLRSHWARDAQLVALDLPGCGGSDSIEQYGPDQVLNVVSEAIVLLKERHLDLQAHPRSEKTRCILVGHDWGGIIGFRLAAETSDLLDHLIVINSLHPAFAEEQLKGRIAKTKILLKNRDFRTAASVLGPVVSQLVKSSYTYMFSLPLPLAKLIPRFTMYLIRFSHNLEYKHGPSPSQEERAIRLAISCGPGTRECLSPAENGSTYGPSVYARSRTTVPGDWDGRVKLYAQGLLRRKWTPSYPGYIKQHDQTLPSTFDGKHFKCPVSFIFGLQDIALDPRIAVDGVERYFLQNEEATAAFQQSRVVRLPRCGHWSLLEKDGERALNEVL</sequence>
<name>N1QJP5_SPHMS</name>
<dbReference type="Gene3D" id="3.40.50.1820">
    <property type="entry name" value="alpha/beta hydrolase"/>
    <property type="match status" value="1"/>
</dbReference>
<dbReference type="GO" id="GO:0047372">
    <property type="term" value="F:monoacylglycerol lipase activity"/>
    <property type="evidence" value="ECO:0007669"/>
    <property type="project" value="TreeGrafter"/>
</dbReference>
<proteinExistence type="predicted"/>
<dbReference type="STRING" id="692275.N1QJP5"/>
<dbReference type="eggNOG" id="KOG4178">
    <property type="taxonomic scope" value="Eukaryota"/>
</dbReference>